<evidence type="ECO:0000313" key="3">
    <source>
        <dbReference type="Proteomes" id="UP000837857"/>
    </source>
</evidence>
<dbReference type="Proteomes" id="UP000837857">
    <property type="component" value="Chromosome 18"/>
</dbReference>
<gene>
    <name evidence="2" type="ORF">IPOD504_LOCUS6417</name>
</gene>
<evidence type="ECO:0000256" key="1">
    <source>
        <dbReference type="SAM" id="MobiDB-lite"/>
    </source>
</evidence>
<name>A0ABN8I4V7_9NEOP</name>
<feature type="non-terminal residue" evidence="2">
    <location>
        <position position="148"/>
    </location>
</feature>
<sequence length="148" mass="16341">MSLDNLQMFQPLHREMVYNHRQATPLRAPPSALSRNISRSAEILVATTRCGKELKSRKTRSTEQPGVGGLKTTSGLPALVKNWPSDEINFKSSSRNGSTESIFIADMSIDKQRLNDPASSSISRYATPRIGCNVQIGVVLMLEWKPIG</sequence>
<evidence type="ECO:0000313" key="2">
    <source>
        <dbReference type="EMBL" id="CAH2048840.1"/>
    </source>
</evidence>
<dbReference type="EMBL" id="OW152830">
    <property type="protein sequence ID" value="CAH2048840.1"/>
    <property type="molecule type" value="Genomic_DNA"/>
</dbReference>
<feature type="region of interest" description="Disordered" evidence="1">
    <location>
        <begin position="54"/>
        <end position="73"/>
    </location>
</feature>
<protein>
    <submittedName>
        <fullName evidence="2">Uncharacterized protein</fullName>
    </submittedName>
</protein>
<keyword evidence="3" id="KW-1185">Reference proteome</keyword>
<organism evidence="2 3">
    <name type="scientific">Iphiclides podalirius</name>
    <name type="common">scarce swallowtail</name>
    <dbReference type="NCBI Taxonomy" id="110791"/>
    <lineage>
        <taxon>Eukaryota</taxon>
        <taxon>Metazoa</taxon>
        <taxon>Ecdysozoa</taxon>
        <taxon>Arthropoda</taxon>
        <taxon>Hexapoda</taxon>
        <taxon>Insecta</taxon>
        <taxon>Pterygota</taxon>
        <taxon>Neoptera</taxon>
        <taxon>Endopterygota</taxon>
        <taxon>Lepidoptera</taxon>
        <taxon>Glossata</taxon>
        <taxon>Ditrysia</taxon>
        <taxon>Papilionoidea</taxon>
        <taxon>Papilionidae</taxon>
        <taxon>Papilioninae</taxon>
        <taxon>Iphiclides</taxon>
    </lineage>
</organism>
<reference evidence="2" key="1">
    <citation type="submission" date="2022-03" db="EMBL/GenBank/DDBJ databases">
        <authorList>
            <person name="Martin H S."/>
        </authorList>
    </citation>
    <scope>NUCLEOTIDE SEQUENCE</scope>
</reference>
<accession>A0ABN8I4V7</accession>
<proteinExistence type="predicted"/>